<feature type="coiled-coil region" evidence="2">
    <location>
        <begin position="96"/>
        <end position="123"/>
    </location>
</feature>
<evidence type="ECO:0000256" key="1">
    <source>
        <dbReference type="ARBA" id="ARBA00004401"/>
    </source>
</evidence>
<dbReference type="InterPro" id="IPR016187">
    <property type="entry name" value="CTDL_fold"/>
</dbReference>
<dbReference type="EMBL" id="JBIYXZ010002073">
    <property type="protein sequence ID" value="KAL3059936.1"/>
    <property type="molecule type" value="Genomic_DNA"/>
</dbReference>
<dbReference type="AlphaFoldDB" id="A0ABD2H2G5"/>
<gene>
    <name evidence="5" type="ORF">OYC64_014521</name>
</gene>
<reference evidence="5 6" key="1">
    <citation type="journal article" date="2022" name="G3 (Bethesda)">
        <title>Evaluating Illumina-, Nanopore-, and PacBio-based genome assembly strategies with the bald notothen, Trematomus borchgrevinki.</title>
        <authorList>
            <person name="Rayamajhi N."/>
            <person name="Cheng C.C."/>
            <person name="Catchen J.M."/>
        </authorList>
    </citation>
    <scope>NUCLEOTIDE SEQUENCE [LARGE SCALE GENOMIC DNA]</scope>
    <source>
        <strain evidence="5">AGRC-2024</strain>
    </source>
</reference>
<dbReference type="InterPro" id="IPR001304">
    <property type="entry name" value="C-type_lectin-like"/>
</dbReference>
<feature type="transmembrane region" description="Helical" evidence="3">
    <location>
        <begin position="59"/>
        <end position="82"/>
    </location>
</feature>
<dbReference type="Gene3D" id="3.10.100.10">
    <property type="entry name" value="Mannose-Binding Protein A, subunit A"/>
    <property type="match status" value="1"/>
</dbReference>
<proteinExistence type="predicted"/>
<keyword evidence="3" id="KW-0472">Membrane</keyword>
<dbReference type="PANTHER" id="PTHR45710">
    <property type="entry name" value="C-TYPE LECTIN DOMAIN-CONTAINING PROTEIN 180"/>
    <property type="match status" value="1"/>
</dbReference>
<keyword evidence="3" id="KW-1133">Transmembrane helix</keyword>
<evidence type="ECO:0000256" key="3">
    <source>
        <dbReference type="SAM" id="Phobius"/>
    </source>
</evidence>
<dbReference type="GO" id="GO:0005886">
    <property type="term" value="C:plasma membrane"/>
    <property type="evidence" value="ECO:0007669"/>
    <property type="project" value="UniProtKB-SubCell"/>
</dbReference>
<accession>A0ABD2H2G5</accession>
<dbReference type="SMART" id="SM00034">
    <property type="entry name" value="CLECT"/>
    <property type="match status" value="1"/>
</dbReference>
<dbReference type="InterPro" id="IPR016186">
    <property type="entry name" value="C-type_lectin-like/link_sf"/>
</dbReference>
<organism evidence="5 6">
    <name type="scientific">Pagothenia borchgrevinki</name>
    <name type="common">Bald rockcod</name>
    <name type="synonym">Trematomus borchgrevinki</name>
    <dbReference type="NCBI Taxonomy" id="8213"/>
    <lineage>
        <taxon>Eukaryota</taxon>
        <taxon>Metazoa</taxon>
        <taxon>Chordata</taxon>
        <taxon>Craniata</taxon>
        <taxon>Vertebrata</taxon>
        <taxon>Euteleostomi</taxon>
        <taxon>Actinopterygii</taxon>
        <taxon>Neopterygii</taxon>
        <taxon>Teleostei</taxon>
        <taxon>Neoteleostei</taxon>
        <taxon>Acanthomorphata</taxon>
        <taxon>Eupercaria</taxon>
        <taxon>Perciformes</taxon>
        <taxon>Notothenioidei</taxon>
        <taxon>Nototheniidae</taxon>
        <taxon>Pagothenia</taxon>
    </lineage>
</organism>
<dbReference type="PANTHER" id="PTHR45710:SF26">
    <property type="entry name" value="RH26557P"/>
    <property type="match status" value="1"/>
</dbReference>
<sequence>MEEELNYVTVTFKTKGNSAHEKPNDMEAIYDEVKILEKNVLDADPAIPEKEKKAQRYTLLHLVAAALGILCFIFIAVSIHFMSEQHREGNSLMAQNLQLRTEMTDLERRGEELTRERDQLNWTLGVIMEYQDFPVNTLCPQKVCKPCLDGWVLFQSNCYLFTSGTRSSNWETWRDSRSDCQHMRADLVVIESLEEQEFIYNHTQYYDDDNHGYWIGLNKTETWTWVDGRNLTVRFWKQQDGCRGNCVLSQQKADPPANWCGRSCWMKNRWICETRALIKQD</sequence>
<dbReference type="Pfam" id="PF00059">
    <property type="entry name" value="Lectin_C"/>
    <property type="match status" value="1"/>
</dbReference>
<evidence type="ECO:0000313" key="5">
    <source>
        <dbReference type="EMBL" id="KAL3059936.1"/>
    </source>
</evidence>
<evidence type="ECO:0000313" key="6">
    <source>
        <dbReference type="Proteomes" id="UP001619887"/>
    </source>
</evidence>
<feature type="domain" description="C-type lectin" evidence="4">
    <location>
        <begin position="154"/>
        <end position="273"/>
    </location>
</feature>
<dbReference type="InterPro" id="IPR050828">
    <property type="entry name" value="C-type_lectin/matrix_domain"/>
</dbReference>
<protein>
    <recommendedName>
        <fullName evidence="4">C-type lectin domain-containing protein</fullName>
    </recommendedName>
</protein>
<keyword evidence="6" id="KW-1185">Reference proteome</keyword>
<dbReference type="SUPFAM" id="SSF56436">
    <property type="entry name" value="C-type lectin-like"/>
    <property type="match status" value="1"/>
</dbReference>
<comment type="caution">
    <text evidence="5">The sequence shown here is derived from an EMBL/GenBank/DDBJ whole genome shotgun (WGS) entry which is preliminary data.</text>
</comment>
<dbReference type="PROSITE" id="PS50041">
    <property type="entry name" value="C_TYPE_LECTIN_2"/>
    <property type="match status" value="1"/>
</dbReference>
<keyword evidence="2" id="KW-0175">Coiled coil</keyword>
<reference evidence="5 6" key="2">
    <citation type="journal article" date="2024" name="G3 (Bethesda)">
        <title>The genome of the cryopelagic Antarctic bald notothen, Trematomus borchgrevinki.</title>
        <authorList>
            <person name="Rayamajhi N."/>
            <person name="Rivera-Colon A.G."/>
            <person name="Minhas B.F."/>
            <person name="Cheng C.C."/>
            <person name="Catchen J.M."/>
        </authorList>
    </citation>
    <scope>NUCLEOTIDE SEQUENCE [LARGE SCALE GENOMIC DNA]</scope>
    <source>
        <strain evidence="5">AGRC-2024</strain>
    </source>
</reference>
<evidence type="ECO:0000259" key="4">
    <source>
        <dbReference type="PROSITE" id="PS50041"/>
    </source>
</evidence>
<keyword evidence="3" id="KW-0812">Transmembrane</keyword>
<comment type="subcellular location">
    <subcellularLocation>
        <location evidence="1">Cell membrane</location>
        <topology evidence="1">Single-pass type II membrane protein</topology>
    </subcellularLocation>
</comment>
<evidence type="ECO:0000256" key="2">
    <source>
        <dbReference type="SAM" id="Coils"/>
    </source>
</evidence>
<dbReference type="Proteomes" id="UP001619887">
    <property type="component" value="Unassembled WGS sequence"/>
</dbReference>
<name>A0ABD2H2G5_PAGBO</name>